<gene>
    <name evidence="1" type="ORF">ABVT43_18270</name>
</gene>
<dbReference type="SFLD" id="SFLDG01135">
    <property type="entry name" value="C1.5.6:_HAD__Beta-PGM__Phospha"/>
    <property type="match status" value="1"/>
</dbReference>
<dbReference type="InterPro" id="IPR006439">
    <property type="entry name" value="HAD-SF_hydro_IA"/>
</dbReference>
<dbReference type="SUPFAM" id="SSF56784">
    <property type="entry name" value="HAD-like"/>
    <property type="match status" value="1"/>
</dbReference>
<dbReference type="InterPro" id="IPR041492">
    <property type="entry name" value="HAD_2"/>
</dbReference>
<dbReference type="InterPro" id="IPR023214">
    <property type="entry name" value="HAD_sf"/>
</dbReference>
<dbReference type="PANTHER" id="PTHR43434:SF1">
    <property type="entry name" value="PHOSPHOGLYCOLATE PHOSPHATASE"/>
    <property type="match status" value="1"/>
</dbReference>
<dbReference type="PANTHER" id="PTHR43434">
    <property type="entry name" value="PHOSPHOGLYCOLATE PHOSPHATASE"/>
    <property type="match status" value="1"/>
</dbReference>
<sequence length="233" mass="26030">MFNSFIKSHFISSPKWIGFDLDGTLVNSLPDIANALNKTLTQLKQPPKDMEIVKNWIGNGVPMLIKRALSNQINPIESCYQGLFDEALHIFNQAYQDSLCQDSYLYPNVKEVLNKLYEHHVSLALITNKPIEFTLPLLKNLEIEKYFKLVIGGDSLAEKKPSPLPLQYTAEQLSVEVSDGFMVGDSSSDIISARNAGCKVIAVSYGYNHGRPVEELSPDLIIDDLSELLEAVE</sequence>
<dbReference type="Gene3D" id="3.40.50.1000">
    <property type="entry name" value="HAD superfamily/HAD-like"/>
    <property type="match status" value="1"/>
</dbReference>
<keyword evidence="2" id="KW-1185">Reference proteome</keyword>
<dbReference type="InterPro" id="IPR023198">
    <property type="entry name" value="PGP-like_dom2"/>
</dbReference>
<dbReference type="Gene3D" id="1.10.150.240">
    <property type="entry name" value="Putative phosphatase, domain 2"/>
    <property type="match status" value="1"/>
</dbReference>
<comment type="caution">
    <text evidence="1">The sequence shown here is derived from an EMBL/GenBank/DDBJ whole genome shotgun (WGS) entry which is preliminary data.</text>
</comment>
<reference evidence="1 2" key="1">
    <citation type="submission" date="2024-06" db="EMBL/GenBank/DDBJ databases">
        <authorList>
            <person name="Li F."/>
        </authorList>
    </citation>
    <scope>NUCLEOTIDE SEQUENCE [LARGE SCALE GENOMIC DNA]</scope>
    <source>
        <strain evidence="1 2">GXAS 311</strain>
    </source>
</reference>
<keyword evidence="1" id="KW-0378">Hydrolase</keyword>
<dbReference type="HAMAP" id="MF_00495">
    <property type="entry name" value="GPH_hydrolase_bact"/>
    <property type="match status" value="1"/>
</dbReference>
<dbReference type="SFLD" id="SFLDG01129">
    <property type="entry name" value="C1.5:_HAD__Beta-PGM__Phosphata"/>
    <property type="match status" value="1"/>
</dbReference>
<evidence type="ECO:0000313" key="1">
    <source>
        <dbReference type="EMBL" id="MET1257095.1"/>
    </source>
</evidence>
<protein>
    <submittedName>
        <fullName evidence="1">Phosphoglycolate phosphatase</fullName>
        <ecNumber evidence="1">3.1.3.18</ecNumber>
    </submittedName>
</protein>
<dbReference type="Proteomes" id="UP001548189">
    <property type="component" value="Unassembled WGS sequence"/>
</dbReference>
<dbReference type="NCBIfam" id="TIGR01449">
    <property type="entry name" value="PGP_bact"/>
    <property type="match status" value="1"/>
</dbReference>
<dbReference type="EC" id="3.1.3.18" evidence="1"/>
<dbReference type="InterPro" id="IPR037512">
    <property type="entry name" value="PGPase_prok"/>
</dbReference>
<evidence type="ECO:0000313" key="2">
    <source>
        <dbReference type="Proteomes" id="UP001548189"/>
    </source>
</evidence>
<dbReference type="InterPro" id="IPR050155">
    <property type="entry name" value="HAD-like_hydrolase_sf"/>
</dbReference>
<dbReference type="Pfam" id="PF13419">
    <property type="entry name" value="HAD_2"/>
    <property type="match status" value="1"/>
</dbReference>
<dbReference type="NCBIfam" id="NF009695">
    <property type="entry name" value="PRK13222.1-2"/>
    <property type="match status" value="1"/>
</dbReference>
<dbReference type="CDD" id="cd16417">
    <property type="entry name" value="HAD_PGPase"/>
    <property type="match status" value="1"/>
</dbReference>
<dbReference type="EMBL" id="JBEVCJ010000034">
    <property type="protein sequence ID" value="MET1257095.1"/>
    <property type="molecule type" value="Genomic_DNA"/>
</dbReference>
<accession>A0ABV2BYV0</accession>
<name>A0ABV2BYV0_9GAMM</name>
<dbReference type="SFLD" id="SFLDS00003">
    <property type="entry name" value="Haloacid_Dehalogenase"/>
    <property type="match status" value="1"/>
</dbReference>
<proteinExistence type="inferred from homology"/>
<dbReference type="GO" id="GO:0008967">
    <property type="term" value="F:phosphoglycolate phosphatase activity"/>
    <property type="evidence" value="ECO:0007669"/>
    <property type="project" value="UniProtKB-EC"/>
</dbReference>
<organism evidence="1 2">
    <name type="scientific">Aliikangiella maris</name>
    <dbReference type="NCBI Taxonomy" id="3162458"/>
    <lineage>
        <taxon>Bacteria</taxon>
        <taxon>Pseudomonadati</taxon>
        <taxon>Pseudomonadota</taxon>
        <taxon>Gammaproteobacteria</taxon>
        <taxon>Oceanospirillales</taxon>
        <taxon>Pleioneaceae</taxon>
        <taxon>Aliikangiella</taxon>
    </lineage>
</organism>
<dbReference type="InterPro" id="IPR036412">
    <property type="entry name" value="HAD-like_sf"/>
</dbReference>
<dbReference type="NCBIfam" id="TIGR01549">
    <property type="entry name" value="HAD-SF-IA-v1"/>
    <property type="match status" value="1"/>
</dbReference>